<organism evidence="6 7">
    <name type="scientific">Paenibacillus lutrae</name>
    <dbReference type="NCBI Taxonomy" id="2078573"/>
    <lineage>
        <taxon>Bacteria</taxon>
        <taxon>Bacillati</taxon>
        <taxon>Bacillota</taxon>
        <taxon>Bacilli</taxon>
        <taxon>Bacillales</taxon>
        <taxon>Paenibacillaceae</taxon>
        <taxon>Paenibacillus</taxon>
    </lineage>
</organism>
<dbReference type="Gene3D" id="1.10.510.40">
    <property type="match status" value="1"/>
</dbReference>
<protein>
    <submittedName>
        <fullName evidence="6">IucA/IucC family siderophore biosynthesis protein</fullName>
    </submittedName>
</protein>
<comment type="pathway">
    <text evidence="1">Siderophore biosynthesis.</text>
</comment>
<dbReference type="InterPro" id="IPR037455">
    <property type="entry name" value="LucA/IucC-like"/>
</dbReference>
<proteinExistence type="inferred from homology"/>
<dbReference type="GO" id="GO:0016881">
    <property type="term" value="F:acid-amino acid ligase activity"/>
    <property type="evidence" value="ECO:0007669"/>
    <property type="project" value="UniProtKB-ARBA"/>
</dbReference>
<feature type="domain" description="Aerobactin siderophore biosynthesis IucA/IucC N-terminal" evidence="4">
    <location>
        <begin position="198"/>
        <end position="471"/>
    </location>
</feature>
<sequence>MQSFLNCYLRETGSGEWVSADEIGLGTKDKETVIYTKVDLPLQGVVIAAGVRYKSPTGRHVFAFPVYYRTGAGQKWVEADYVTLAVILVKELSLQLRAAETLEGTSTEAFPQAASGAASEGASEAALEAALEAASEAAPALETASAAEAPPVGVVTAAARHSAVDELILRLIQSTRNIESFVSSRQDDTEALYGFDTDFIEAEQSLLFGHLIHPTPKSRQGIPEEEQALYSPELKGEFQLHYFRAHRSIVREDSAWSESASELVKAGLRDDPSVPPAFMEDFCGSVHKQAGGGYPGEANGLTSEAGTDSASDAESPAADDYSLIPVHPLQARWLLTRPEVQRHMEAGLLQDMGQLGQPYAATSSLRTVYHPESRFMFKFSVQVKVTNSLRVNLFKELERGVEVQRLLLTDLGRVRNLFPGFDITCDPAYLTLRLGQEDESGFEVVLRDNQFRQTAASSEAQNATLVAGLVQDALPGQQTRIARIIRELSAREGRSTEEVSTDWFRRYLDISLRPMVWLYLTYGVALEAHQQNSVVQLKEGYPERFRYRDNQGYYFCRSTRPLLDNLLPGIGEKSQTVCEDAVADERFRYYLIYNHMFGLINGFGAAGLIDERVLLAELRAALEAFLPQDREPSVFLRSLLNSEKLPCKANLLTRLYDMDELVGAMDTQSIYCLVDNPLAKEAGRE</sequence>
<accession>A0A7X3FLI6</accession>
<feature type="region of interest" description="Disordered" evidence="3">
    <location>
        <begin position="294"/>
        <end position="317"/>
    </location>
</feature>
<dbReference type="EMBL" id="RHLK01000016">
    <property type="protein sequence ID" value="MVP01933.1"/>
    <property type="molecule type" value="Genomic_DNA"/>
</dbReference>
<evidence type="ECO:0000313" key="6">
    <source>
        <dbReference type="EMBL" id="MVP01933.1"/>
    </source>
</evidence>
<evidence type="ECO:0000313" key="7">
    <source>
        <dbReference type="Proteomes" id="UP000490800"/>
    </source>
</evidence>
<dbReference type="PANTHER" id="PTHR34384:SF5">
    <property type="entry name" value="L-2,3-DIAMINOPROPANOATE--CITRATE LIGASE"/>
    <property type="match status" value="1"/>
</dbReference>
<keyword evidence="7" id="KW-1185">Reference proteome</keyword>
<dbReference type="Pfam" id="PF06276">
    <property type="entry name" value="FhuF"/>
    <property type="match status" value="1"/>
</dbReference>
<evidence type="ECO:0000256" key="1">
    <source>
        <dbReference type="ARBA" id="ARBA00004924"/>
    </source>
</evidence>
<dbReference type="OrthoDB" id="2989563at2"/>
<evidence type="ECO:0000259" key="5">
    <source>
        <dbReference type="Pfam" id="PF06276"/>
    </source>
</evidence>
<dbReference type="InterPro" id="IPR007310">
    <property type="entry name" value="Aerobactin_biosyn_IucA/IucC_N"/>
</dbReference>
<reference evidence="6 7" key="1">
    <citation type="journal article" date="2019" name="Microorganisms">
        <title>Paenibacillus lutrae sp. nov., A Chitinolytic Species Isolated from A River Otter in Castril Natural Park, Granada, Spain.</title>
        <authorList>
            <person name="Rodriguez M."/>
            <person name="Reina J.C."/>
            <person name="Bejar V."/>
            <person name="Llamas I."/>
        </authorList>
    </citation>
    <scope>NUCLEOTIDE SEQUENCE [LARGE SCALE GENOMIC DNA]</scope>
    <source>
        <strain evidence="6 7">N10</strain>
    </source>
</reference>
<evidence type="ECO:0000259" key="4">
    <source>
        <dbReference type="Pfam" id="PF04183"/>
    </source>
</evidence>
<comment type="similarity">
    <text evidence="2">Belongs to the IucA/IucC family.</text>
</comment>
<evidence type="ECO:0000256" key="2">
    <source>
        <dbReference type="ARBA" id="ARBA00007832"/>
    </source>
</evidence>
<feature type="compositionally biased region" description="Low complexity" evidence="3">
    <location>
        <begin position="308"/>
        <end position="317"/>
    </location>
</feature>
<dbReference type="Pfam" id="PF04183">
    <property type="entry name" value="IucA_IucC"/>
    <property type="match status" value="1"/>
</dbReference>
<dbReference type="PANTHER" id="PTHR34384">
    <property type="entry name" value="L-2,3-DIAMINOPROPANOATE--CITRATE LIGASE"/>
    <property type="match status" value="1"/>
</dbReference>
<name>A0A7X3FLI6_9BACL</name>
<feature type="domain" description="Aerobactin siderophore biosynthesis IucA/IucC-like C-terminal" evidence="5">
    <location>
        <begin position="502"/>
        <end position="661"/>
    </location>
</feature>
<gene>
    <name evidence="6" type="ORF">EDM21_20865</name>
</gene>
<dbReference type="InterPro" id="IPR022770">
    <property type="entry name" value="IucA/IucC-like_C"/>
</dbReference>
<dbReference type="AlphaFoldDB" id="A0A7X3FLI6"/>
<comment type="caution">
    <text evidence="6">The sequence shown here is derived from an EMBL/GenBank/DDBJ whole genome shotgun (WGS) entry which is preliminary data.</text>
</comment>
<dbReference type="Proteomes" id="UP000490800">
    <property type="component" value="Unassembled WGS sequence"/>
</dbReference>
<evidence type="ECO:0000256" key="3">
    <source>
        <dbReference type="SAM" id="MobiDB-lite"/>
    </source>
</evidence>
<dbReference type="GO" id="GO:0019290">
    <property type="term" value="P:siderophore biosynthetic process"/>
    <property type="evidence" value="ECO:0007669"/>
    <property type="project" value="InterPro"/>
</dbReference>